<gene>
    <name evidence="1" type="ORF">PQR01_36835</name>
</gene>
<name>A0ACC7NNW1_9BURK</name>
<accession>A0ACC7NNW1</accession>
<sequence length="258" mass="27283">RDKDAMNGNAVMYDIRKILAVGGAPSYEDADATRNATLIFIDSTNLAVNPHTIAPMNYPRAFANSVALPSGQVVVVGGQTRAQPFSDDGAVLTPEIWSPETETFTLLQKQGVPRTYHSIALLLPDGRVLSGGGGLCGGCSTNHADVEILTPPYLFNPDGSLASRPKILSAPTSASLGSSISVSTDRTVKAFVLMRLSSVTHSLNNEQRRIPLPFSPSRAGQYVLNIPGDSGVAVPGYYMLFALDTNGVPSVSSTIQIH</sequence>
<evidence type="ECO:0000313" key="1">
    <source>
        <dbReference type="EMBL" id="MFM0108814.1"/>
    </source>
</evidence>
<dbReference type="Proteomes" id="UP001629235">
    <property type="component" value="Unassembled WGS sequence"/>
</dbReference>
<keyword evidence="2" id="KW-1185">Reference proteome</keyword>
<dbReference type="EMBL" id="JAQQDW010000141">
    <property type="protein sequence ID" value="MFM0108814.1"/>
    <property type="molecule type" value="Genomic_DNA"/>
</dbReference>
<evidence type="ECO:0000313" key="2">
    <source>
        <dbReference type="Proteomes" id="UP001629235"/>
    </source>
</evidence>
<comment type="caution">
    <text evidence="1">The sequence shown here is derived from an EMBL/GenBank/DDBJ whole genome shotgun (WGS) entry which is preliminary data.</text>
</comment>
<protein>
    <submittedName>
        <fullName evidence="1">DUF1929 domain-containing protein</fullName>
    </submittedName>
</protein>
<reference evidence="1 2" key="1">
    <citation type="journal article" date="2024" name="Chem. Sci.">
        <title>Discovery of megapolipeptins by genome mining of a Burkholderiales bacteria collection.</title>
        <authorList>
            <person name="Paulo B.S."/>
            <person name="Recchia M.J.J."/>
            <person name="Lee S."/>
            <person name="Fergusson C.H."/>
            <person name="Romanowski S.B."/>
            <person name="Hernandez A."/>
            <person name="Krull N."/>
            <person name="Liu D.Y."/>
            <person name="Cavanagh H."/>
            <person name="Bos A."/>
            <person name="Gray C.A."/>
            <person name="Murphy B.T."/>
            <person name="Linington R.G."/>
            <person name="Eustaquio A.S."/>
        </authorList>
    </citation>
    <scope>NUCLEOTIDE SEQUENCE [LARGE SCALE GENOMIC DNA]</scope>
    <source>
        <strain evidence="1 2">RL18-126-BIB-B</strain>
    </source>
</reference>
<feature type="non-terminal residue" evidence="1">
    <location>
        <position position="1"/>
    </location>
</feature>
<proteinExistence type="predicted"/>
<organism evidence="1 2">
    <name type="scientific">Paraburkholderia rhynchosiae</name>
    <dbReference type="NCBI Taxonomy" id="487049"/>
    <lineage>
        <taxon>Bacteria</taxon>
        <taxon>Pseudomonadati</taxon>
        <taxon>Pseudomonadota</taxon>
        <taxon>Betaproteobacteria</taxon>
        <taxon>Burkholderiales</taxon>
        <taxon>Burkholderiaceae</taxon>
        <taxon>Paraburkholderia</taxon>
    </lineage>
</organism>